<feature type="region of interest" description="Disordered" evidence="1">
    <location>
        <begin position="336"/>
        <end position="519"/>
    </location>
</feature>
<evidence type="ECO:0000313" key="3">
    <source>
        <dbReference type="Proteomes" id="UP000054007"/>
    </source>
</evidence>
<reference evidence="2 3" key="1">
    <citation type="journal article" date="2015" name="Fungal Genet. Biol.">
        <title>Evolution of novel wood decay mechanisms in Agaricales revealed by the genome sequences of Fistulina hepatica and Cylindrobasidium torrendii.</title>
        <authorList>
            <person name="Floudas D."/>
            <person name="Held B.W."/>
            <person name="Riley R."/>
            <person name="Nagy L.G."/>
            <person name="Koehler G."/>
            <person name="Ransdell A.S."/>
            <person name="Younus H."/>
            <person name="Chow J."/>
            <person name="Chiniquy J."/>
            <person name="Lipzen A."/>
            <person name="Tritt A."/>
            <person name="Sun H."/>
            <person name="Haridas S."/>
            <person name="LaButti K."/>
            <person name="Ohm R.A."/>
            <person name="Kues U."/>
            <person name="Blanchette R.A."/>
            <person name="Grigoriev I.V."/>
            <person name="Minto R.E."/>
            <person name="Hibbett D.S."/>
        </authorList>
    </citation>
    <scope>NUCLEOTIDE SEQUENCE [LARGE SCALE GENOMIC DNA]</scope>
    <source>
        <strain evidence="2 3">FP15055 ss-10</strain>
    </source>
</reference>
<evidence type="ECO:0000313" key="2">
    <source>
        <dbReference type="EMBL" id="KIY64634.1"/>
    </source>
</evidence>
<feature type="compositionally biased region" description="Polar residues" evidence="1">
    <location>
        <begin position="342"/>
        <end position="353"/>
    </location>
</feature>
<name>A0A0D7B383_9AGAR</name>
<accession>A0A0D7B383</accession>
<dbReference type="EMBL" id="KN880626">
    <property type="protein sequence ID" value="KIY64634.1"/>
    <property type="molecule type" value="Genomic_DNA"/>
</dbReference>
<feature type="compositionally biased region" description="Basic and acidic residues" evidence="1">
    <location>
        <begin position="392"/>
        <end position="418"/>
    </location>
</feature>
<dbReference type="AlphaFoldDB" id="A0A0D7B383"/>
<keyword evidence="3" id="KW-1185">Reference proteome</keyword>
<proteinExistence type="predicted"/>
<gene>
    <name evidence="2" type="ORF">CYLTODRAFT_492962</name>
</gene>
<protein>
    <submittedName>
        <fullName evidence="2">Uncharacterized protein</fullName>
    </submittedName>
</protein>
<feature type="compositionally biased region" description="Acidic residues" evidence="1">
    <location>
        <begin position="419"/>
        <end position="430"/>
    </location>
</feature>
<dbReference type="Proteomes" id="UP000054007">
    <property type="component" value="Unassembled WGS sequence"/>
</dbReference>
<feature type="compositionally biased region" description="Polar residues" evidence="1">
    <location>
        <begin position="488"/>
        <end position="505"/>
    </location>
</feature>
<sequence length="644" mass="71793">MWDDPAVAQRMRHLAEFVAAKPGTAETKAARDSIMNDRILPNDSRPPPYCKEDHYLTAVITPQKAKADGDNRMKGFKVLKAALEMSIHEGPGKGLIIDAITHEPLDTVYDITHTLPFSTSDPDRRVFEQATGQYLDTSHVDCRKNKLALSLGMHGIDTKHTLLRFPVFIDPDTRQPVISLRVASIIEWNLSHEPAERRNAYDELPPRTGKESTGTLFWAIEVNTFLQYRTLYDLNGMHPYQCPIKYGVFYRSHEDPFAVIGNTAYNMRVLELRQSGIKTDHLCSWAQEMIEDFRNDLMRKLTKETRAEDPDIFYAGLAATILREPVEIPERFVYTDPRASLSPGSTVDASSYALSPRGSDDSESDDDGDTRATPSPPETRRMTLRVRTTAAKVREELQKRQENEENARREEEKKRRAEEEDDVYESDDEVPVIQPDIDRNPPAPTISLPDVALDPSSSSYAADDESNAPTASSAFKAHAEDDIPDTSGIATPKQSSISLQDDNAPSTPPVADSSSESTTVVLNDPVTAGTEPPNNAMDSLPREVAREEALGEVGAGLEAAAEPLDLVERLLRAQRPQAIPLGEALGRVVVVVVVVISPLRDAAPARRPRLHLRRGVSERRRTMRPTRVMSRRRRSVALELSARR</sequence>
<evidence type="ECO:0000256" key="1">
    <source>
        <dbReference type="SAM" id="MobiDB-lite"/>
    </source>
</evidence>
<organism evidence="2 3">
    <name type="scientific">Cylindrobasidium torrendii FP15055 ss-10</name>
    <dbReference type="NCBI Taxonomy" id="1314674"/>
    <lineage>
        <taxon>Eukaryota</taxon>
        <taxon>Fungi</taxon>
        <taxon>Dikarya</taxon>
        <taxon>Basidiomycota</taxon>
        <taxon>Agaricomycotina</taxon>
        <taxon>Agaricomycetes</taxon>
        <taxon>Agaricomycetidae</taxon>
        <taxon>Agaricales</taxon>
        <taxon>Marasmiineae</taxon>
        <taxon>Physalacriaceae</taxon>
        <taxon>Cylindrobasidium</taxon>
    </lineage>
</organism>